<dbReference type="EMBL" id="AOPY01001632">
    <property type="protein sequence ID" value="EPJ35462.1"/>
    <property type="molecule type" value="Genomic_DNA"/>
</dbReference>
<dbReference type="Pfam" id="PF23234">
    <property type="entry name" value="WHD_4th_Lhr"/>
    <property type="match status" value="1"/>
</dbReference>
<sequence length="427" mass="44461">MELTALHQSVLDILSGGYGLFFRQIADQVRATTHPDATDPQLADVLWDLAWSGRLTNDTLAPMRSLLGSGRTAGSTAHRAKRAVPRGRYGSLTAAARPASRSGPPTVAGRWSLLPAHEPDPTVRAHALARTLLDRHGVVTRGAVSAEGVEGGFSATYRVLSAFEESGQARRGYVVEGLGAAQFAMDGAVDRLRAVANARDRGEDLPGPPPGPDLDPFPAHDFAGLDDSLPSNDHPGDPGPDGFPGLGPAYVTPAPQPSRDEYVSPRDYTPQDPSPWQNGGRAPYAPGSPGRRNRPDPASRAVVLAAADPANAYGAALAWPEPPTGAGHKPGRKAGSLVVLVDGELTLYMERGGKTLLAWTTAADGDPTDDPRLRTAAEALAAAARAGSLGTVTVERVNGAQALTSPIGTLLEGAGFIATPRGLRLRA</sequence>
<keyword evidence="4" id="KW-1185">Reference proteome</keyword>
<organism evidence="3 4">
    <name type="scientific">Streptomyces afghaniensis 772</name>
    <dbReference type="NCBI Taxonomy" id="1283301"/>
    <lineage>
        <taxon>Bacteria</taxon>
        <taxon>Bacillati</taxon>
        <taxon>Actinomycetota</taxon>
        <taxon>Actinomycetes</taxon>
        <taxon>Kitasatosporales</taxon>
        <taxon>Streptomycetaceae</taxon>
        <taxon>Streptomyces</taxon>
    </lineage>
</organism>
<comment type="caution">
    <text evidence="3">The sequence shown here is derived from an EMBL/GenBank/DDBJ whole genome shotgun (WGS) entry which is preliminary data.</text>
</comment>
<evidence type="ECO:0000313" key="3">
    <source>
        <dbReference type="EMBL" id="EPJ35462.1"/>
    </source>
</evidence>
<gene>
    <name evidence="3" type="ORF">STAFG_7472</name>
</gene>
<evidence type="ECO:0000259" key="2">
    <source>
        <dbReference type="Pfam" id="PF23234"/>
    </source>
</evidence>
<dbReference type="InterPro" id="IPR055367">
    <property type="entry name" value="WH4_Lhr"/>
</dbReference>
<evidence type="ECO:0000313" key="4">
    <source>
        <dbReference type="Proteomes" id="UP000015001"/>
    </source>
</evidence>
<proteinExistence type="predicted"/>
<feature type="domain" description="Large helicase-related protein winged-helix" evidence="2">
    <location>
        <begin position="118"/>
        <end position="202"/>
    </location>
</feature>
<feature type="compositionally biased region" description="Pro residues" evidence="1">
    <location>
        <begin position="206"/>
        <end position="215"/>
    </location>
</feature>
<feature type="region of interest" description="Disordered" evidence="1">
    <location>
        <begin position="200"/>
        <end position="299"/>
    </location>
</feature>
<evidence type="ECO:0000256" key="1">
    <source>
        <dbReference type="SAM" id="MobiDB-lite"/>
    </source>
</evidence>
<dbReference type="PATRIC" id="fig|1283301.3.peg.7415"/>
<dbReference type="HOGENOM" id="CLU_002025_1_2_11"/>
<accession>S4MPS9</accession>
<dbReference type="Proteomes" id="UP000015001">
    <property type="component" value="Unassembled WGS sequence"/>
</dbReference>
<name>S4MPS9_9ACTN</name>
<protein>
    <recommendedName>
        <fullName evidence="2">Large helicase-related protein winged-helix domain-containing protein</fullName>
    </recommendedName>
</protein>
<reference evidence="3 4" key="1">
    <citation type="submission" date="2013-02" db="EMBL/GenBank/DDBJ databases">
        <title>Draft Genome Sequence of Streptomyces afghaniensis, Which Produces Compounds of the Julimycin B-Complex.</title>
        <authorList>
            <person name="Gruening B.A."/>
            <person name="Praeg A."/>
            <person name="Erxleben A."/>
            <person name="Guenther S."/>
            <person name="Fiedler H.-P."/>
            <person name="Goodfellow M."/>
            <person name="Mueller M."/>
        </authorList>
    </citation>
    <scope>NUCLEOTIDE SEQUENCE [LARGE SCALE GENOMIC DNA]</scope>
    <source>
        <strain evidence="3 4">772</strain>
    </source>
</reference>
<dbReference type="AlphaFoldDB" id="S4MPS9"/>